<proteinExistence type="predicted"/>
<keyword evidence="2" id="KW-0804">Transcription</keyword>
<gene>
    <name evidence="4" type="ORF">C8J26_3616</name>
</gene>
<organism evidence="4 5">
    <name type="scientific">Sphingomonas aurantiaca</name>
    <dbReference type="NCBI Taxonomy" id="185949"/>
    <lineage>
        <taxon>Bacteria</taxon>
        <taxon>Pseudomonadati</taxon>
        <taxon>Pseudomonadota</taxon>
        <taxon>Alphaproteobacteria</taxon>
        <taxon>Sphingomonadales</taxon>
        <taxon>Sphingomonadaceae</taxon>
        <taxon>Sphingomonas</taxon>
    </lineage>
</organism>
<dbReference type="Gene3D" id="1.10.10.60">
    <property type="entry name" value="Homeodomain-like"/>
    <property type="match status" value="2"/>
</dbReference>
<dbReference type="Pfam" id="PF01965">
    <property type="entry name" value="DJ-1_PfpI"/>
    <property type="match status" value="1"/>
</dbReference>
<evidence type="ECO:0000256" key="1">
    <source>
        <dbReference type="ARBA" id="ARBA00023015"/>
    </source>
</evidence>
<sequence length="323" mass="35783">MMEIALLAYRGAQQAAILGMTDLLIAADRIAASLPAQAHRSRLVVSHWAAAKATGRLERVYSSAPCSTDPSICILPPALDGPHDDRDPDIKSWLLERHAEGAVLASICSGAFVLGDTGLFDNRTVTTHWTYEDRFRSRFPLARVETDRIVIDDGDIITAGGVMAWTDLCLTIIARFMGDAVMIEVARGFLIDPPGREQSYYSGFSPHVGHKDEAILKVQEFLESNKGKTVNVAALAAQASLEERTLLRRFQKATGYTTTEYWQRLRVSNAKTKLRDTRLAIDQIGWDVGYTDPSAFRKVFHRIVGLSPSDYRRRFATAVKTVA</sequence>
<keyword evidence="5" id="KW-1185">Reference proteome</keyword>
<dbReference type="Gene3D" id="3.40.50.880">
    <property type="match status" value="1"/>
</dbReference>
<dbReference type="InterPro" id="IPR002818">
    <property type="entry name" value="DJ-1/PfpI"/>
</dbReference>
<dbReference type="InterPro" id="IPR009057">
    <property type="entry name" value="Homeodomain-like_sf"/>
</dbReference>
<dbReference type="EMBL" id="QAOG01000007">
    <property type="protein sequence ID" value="PTQ58746.1"/>
    <property type="molecule type" value="Genomic_DNA"/>
</dbReference>
<evidence type="ECO:0000256" key="2">
    <source>
        <dbReference type="ARBA" id="ARBA00023163"/>
    </source>
</evidence>
<dbReference type="GO" id="GO:0043565">
    <property type="term" value="F:sequence-specific DNA binding"/>
    <property type="evidence" value="ECO:0007669"/>
    <property type="project" value="InterPro"/>
</dbReference>
<evidence type="ECO:0000313" key="5">
    <source>
        <dbReference type="Proteomes" id="UP000244189"/>
    </source>
</evidence>
<evidence type="ECO:0000259" key="3">
    <source>
        <dbReference type="PROSITE" id="PS01124"/>
    </source>
</evidence>
<dbReference type="InterPro" id="IPR029062">
    <property type="entry name" value="Class_I_gatase-like"/>
</dbReference>
<dbReference type="SUPFAM" id="SSF46689">
    <property type="entry name" value="Homeodomain-like"/>
    <property type="match status" value="2"/>
</dbReference>
<dbReference type="Proteomes" id="UP000244189">
    <property type="component" value="Unassembled WGS sequence"/>
</dbReference>
<dbReference type="PANTHER" id="PTHR43130">
    <property type="entry name" value="ARAC-FAMILY TRANSCRIPTIONAL REGULATOR"/>
    <property type="match status" value="1"/>
</dbReference>
<evidence type="ECO:0000313" key="4">
    <source>
        <dbReference type="EMBL" id="PTQ58746.1"/>
    </source>
</evidence>
<dbReference type="InterPro" id="IPR052158">
    <property type="entry name" value="INH-QAR"/>
</dbReference>
<dbReference type="GO" id="GO:0003700">
    <property type="term" value="F:DNA-binding transcription factor activity"/>
    <property type="evidence" value="ECO:0007669"/>
    <property type="project" value="InterPro"/>
</dbReference>
<name>A0A2T5GHE4_9SPHN</name>
<dbReference type="Pfam" id="PF12833">
    <property type="entry name" value="HTH_18"/>
    <property type="match status" value="1"/>
</dbReference>
<comment type="caution">
    <text evidence="4">The sequence shown here is derived from an EMBL/GenBank/DDBJ whole genome shotgun (WGS) entry which is preliminary data.</text>
</comment>
<dbReference type="InterPro" id="IPR018060">
    <property type="entry name" value="HTH_AraC"/>
</dbReference>
<dbReference type="PANTHER" id="PTHR43130:SF3">
    <property type="entry name" value="HTH-TYPE TRANSCRIPTIONAL REGULATOR RV1931C"/>
    <property type="match status" value="1"/>
</dbReference>
<protein>
    <submittedName>
        <fullName evidence="4">AraC family transcriptional regulator with amidase-like domain</fullName>
    </submittedName>
</protein>
<dbReference type="PROSITE" id="PS01124">
    <property type="entry name" value="HTH_ARAC_FAMILY_2"/>
    <property type="match status" value="1"/>
</dbReference>
<dbReference type="AlphaFoldDB" id="A0A2T5GHE4"/>
<accession>A0A2T5GHE4</accession>
<dbReference type="SUPFAM" id="SSF52317">
    <property type="entry name" value="Class I glutamine amidotransferase-like"/>
    <property type="match status" value="1"/>
</dbReference>
<feature type="domain" description="HTH araC/xylS-type" evidence="3">
    <location>
        <begin position="216"/>
        <end position="314"/>
    </location>
</feature>
<reference evidence="4 5" key="1">
    <citation type="submission" date="2018-04" db="EMBL/GenBank/DDBJ databases">
        <title>Genomic Encyclopedia of Type Strains, Phase III (KMG-III): the genomes of soil and plant-associated and newly described type strains.</title>
        <authorList>
            <person name="Whitman W."/>
        </authorList>
    </citation>
    <scope>NUCLEOTIDE SEQUENCE [LARGE SCALE GENOMIC DNA]</scope>
    <source>
        <strain evidence="4 5">MA101b</strain>
    </source>
</reference>
<keyword evidence="1" id="KW-0805">Transcription regulation</keyword>
<dbReference type="SMART" id="SM00342">
    <property type="entry name" value="HTH_ARAC"/>
    <property type="match status" value="1"/>
</dbReference>